<dbReference type="PANTHER" id="PTHR12589:SF7">
    <property type="entry name" value="6-PYRUVOYL TETRAHYDROBIOPTERIN SYNTHASE"/>
    <property type="match status" value="1"/>
</dbReference>
<name>A0A432MEY8_9BACT</name>
<protein>
    <recommendedName>
        <fullName evidence="5">6-carboxy-5,6,7,8-tetrahydropterin synthase</fullName>
        <ecNumber evidence="4">4.1.2.50</ecNumber>
    </recommendedName>
    <alternativeName>
        <fullName evidence="9">Queuosine biosynthesis protein QueD</fullName>
    </alternativeName>
</protein>
<evidence type="ECO:0000256" key="7">
    <source>
        <dbReference type="ARBA" id="ARBA00022833"/>
    </source>
</evidence>
<dbReference type="SUPFAM" id="SSF55620">
    <property type="entry name" value="Tetrahydrobiopterin biosynthesis enzymes-like"/>
    <property type="match status" value="1"/>
</dbReference>
<evidence type="ECO:0000256" key="8">
    <source>
        <dbReference type="ARBA" id="ARBA00023239"/>
    </source>
</evidence>
<evidence type="ECO:0000313" key="11">
    <source>
        <dbReference type="EMBL" id="RUL84318.1"/>
    </source>
</evidence>
<keyword evidence="8" id="KW-0456">Lyase</keyword>
<keyword evidence="12" id="KW-1185">Reference proteome</keyword>
<dbReference type="InterPro" id="IPR038418">
    <property type="entry name" value="6-PTP_synth/QueD_sf"/>
</dbReference>
<dbReference type="UniPathway" id="UPA00391"/>
<dbReference type="Pfam" id="PF01242">
    <property type="entry name" value="PTPS"/>
    <property type="match status" value="1"/>
</dbReference>
<comment type="similarity">
    <text evidence="3">Belongs to the PTPS family. QueD subfamily.</text>
</comment>
<evidence type="ECO:0000256" key="10">
    <source>
        <dbReference type="ARBA" id="ARBA00048807"/>
    </source>
</evidence>
<comment type="caution">
    <text evidence="11">The sequence shown here is derived from an EMBL/GenBank/DDBJ whole genome shotgun (WGS) entry which is preliminary data.</text>
</comment>
<proteinExistence type="inferred from homology"/>
<evidence type="ECO:0000256" key="2">
    <source>
        <dbReference type="ARBA" id="ARBA00005061"/>
    </source>
</evidence>
<dbReference type="OrthoDB" id="9804698at2"/>
<evidence type="ECO:0000256" key="5">
    <source>
        <dbReference type="ARBA" id="ARBA00018141"/>
    </source>
</evidence>
<dbReference type="AlphaFoldDB" id="A0A432MEY8"/>
<keyword evidence="7" id="KW-0862">Zinc</keyword>
<evidence type="ECO:0000256" key="4">
    <source>
        <dbReference type="ARBA" id="ARBA00012982"/>
    </source>
</evidence>
<comment type="pathway">
    <text evidence="2">Purine metabolism; 7-cyano-7-deazaguanine biosynthesis.</text>
</comment>
<keyword evidence="6" id="KW-0479">Metal-binding</keyword>
<dbReference type="EC" id="4.1.2.50" evidence="4"/>
<evidence type="ECO:0000313" key="12">
    <source>
        <dbReference type="Proteomes" id="UP000280296"/>
    </source>
</evidence>
<gene>
    <name evidence="11" type="ORF">TsocGM_20530</name>
</gene>
<dbReference type="RefSeq" id="WP_126727336.1">
    <property type="nucleotide sequence ID" value="NZ_RYZH01000050.1"/>
</dbReference>
<evidence type="ECO:0000256" key="9">
    <source>
        <dbReference type="ARBA" id="ARBA00031449"/>
    </source>
</evidence>
<accession>A0A432MEY8</accession>
<evidence type="ECO:0000256" key="3">
    <source>
        <dbReference type="ARBA" id="ARBA00008900"/>
    </source>
</evidence>
<dbReference type="PANTHER" id="PTHR12589">
    <property type="entry name" value="PYRUVOYL TETRAHYDROBIOPTERIN SYNTHASE"/>
    <property type="match status" value="1"/>
</dbReference>
<dbReference type="GO" id="GO:0070497">
    <property type="term" value="F:6-carboxytetrahydropterin synthase activity"/>
    <property type="evidence" value="ECO:0007669"/>
    <property type="project" value="UniProtKB-EC"/>
</dbReference>
<dbReference type="Proteomes" id="UP000280296">
    <property type="component" value="Unassembled WGS sequence"/>
</dbReference>
<reference evidence="11 12" key="1">
    <citation type="submission" date="2018-12" db="EMBL/GenBank/DDBJ databases">
        <authorList>
            <person name="Toschakov S.V."/>
        </authorList>
    </citation>
    <scope>NUCLEOTIDE SEQUENCE [LARGE SCALE GENOMIC DNA]</scope>
    <source>
        <strain evidence="11 12">GM2012</strain>
    </source>
</reference>
<evidence type="ECO:0000256" key="6">
    <source>
        <dbReference type="ARBA" id="ARBA00022723"/>
    </source>
</evidence>
<sequence>MTSRRYTVRVTKDELVFSAGHFITFNGDECERIHGHNWRVAVEVDGPLDENHYVFDFIALRDLTRALVAELDHRMLLPDRNPHIRVGVEGRNVVCRHRDRLWSFPAEECVILPIENTTAERIADHLGDRLRAAIASRGMPFPRAMRVSVEENFGQWATAHWDAEEDGG</sequence>
<comment type="cofactor">
    <cofactor evidence="1">
        <name>Zn(2+)</name>
        <dbReference type="ChEBI" id="CHEBI:29105"/>
    </cofactor>
</comment>
<dbReference type="Gene3D" id="3.30.479.10">
    <property type="entry name" value="6-pyruvoyl tetrahydropterin synthase/QueD"/>
    <property type="match status" value="1"/>
</dbReference>
<dbReference type="InterPro" id="IPR007115">
    <property type="entry name" value="6-PTP_synth/QueD"/>
</dbReference>
<reference evidence="11 12" key="2">
    <citation type="submission" date="2019-01" db="EMBL/GenBank/DDBJ databases">
        <title>Tautonia sociabilis, a novel thermotolerant planctomycete of Isosphaeraceae family, isolated from a 4000 m deep subterranean habitat.</title>
        <authorList>
            <person name="Kovaleva O.L."/>
            <person name="Elcheninov A.G."/>
            <person name="Van Heerden E."/>
            <person name="Toshchakov S.V."/>
            <person name="Novikov A."/>
            <person name="Bonch-Osmolovskaya E.A."/>
            <person name="Kublanov I.V."/>
        </authorList>
    </citation>
    <scope>NUCLEOTIDE SEQUENCE [LARGE SCALE GENOMIC DNA]</scope>
    <source>
        <strain evidence="11 12">GM2012</strain>
    </source>
</reference>
<comment type="catalytic activity">
    <reaction evidence="10">
        <text>7,8-dihydroneopterin 3'-triphosphate + H2O = 6-carboxy-5,6,7,8-tetrahydropterin + triphosphate + acetaldehyde + 2 H(+)</text>
        <dbReference type="Rhea" id="RHEA:27966"/>
        <dbReference type="ChEBI" id="CHEBI:15343"/>
        <dbReference type="ChEBI" id="CHEBI:15377"/>
        <dbReference type="ChEBI" id="CHEBI:15378"/>
        <dbReference type="ChEBI" id="CHEBI:18036"/>
        <dbReference type="ChEBI" id="CHEBI:58462"/>
        <dbReference type="ChEBI" id="CHEBI:61032"/>
        <dbReference type="EC" id="4.1.2.50"/>
    </reaction>
</comment>
<evidence type="ECO:0000256" key="1">
    <source>
        <dbReference type="ARBA" id="ARBA00001947"/>
    </source>
</evidence>
<dbReference type="GO" id="GO:0046872">
    <property type="term" value="F:metal ion binding"/>
    <property type="evidence" value="ECO:0007669"/>
    <property type="project" value="UniProtKB-KW"/>
</dbReference>
<dbReference type="EMBL" id="RYZH01000050">
    <property type="protein sequence ID" value="RUL84318.1"/>
    <property type="molecule type" value="Genomic_DNA"/>
</dbReference>
<organism evidence="11 12">
    <name type="scientific">Tautonia sociabilis</name>
    <dbReference type="NCBI Taxonomy" id="2080755"/>
    <lineage>
        <taxon>Bacteria</taxon>
        <taxon>Pseudomonadati</taxon>
        <taxon>Planctomycetota</taxon>
        <taxon>Planctomycetia</taxon>
        <taxon>Isosphaerales</taxon>
        <taxon>Isosphaeraceae</taxon>
        <taxon>Tautonia</taxon>
    </lineage>
</organism>